<dbReference type="AlphaFoldDB" id="A0AAN9KJP6"/>
<keyword evidence="3" id="KW-1185">Reference proteome</keyword>
<dbReference type="EMBL" id="JAYKXN010000001">
    <property type="protein sequence ID" value="KAK7317473.1"/>
    <property type="molecule type" value="Genomic_DNA"/>
</dbReference>
<organism evidence="2 3">
    <name type="scientific">Clitoria ternatea</name>
    <name type="common">Butterfly pea</name>
    <dbReference type="NCBI Taxonomy" id="43366"/>
    <lineage>
        <taxon>Eukaryota</taxon>
        <taxon>Viridiplantae</taxon>
        <taxon>Streptophyta</taxon>
        <taxon>Embryophyta</taxon>
        <taxon>Tracheophyta</taxon>
        <taxon>Spermatophyta</taxon>
        <taxon>Magnoliopsida</taxon>
        <taxon>eudicotyledons</taxon>
        <taxon>Gunneridae</taxon>
        <taxon>Pentapetalae</taxon>
        <taxon>rosids</taxon>
        <taxon>fabids</taxon>
        <taxon>Fabales</taxon>
        <taxon>Fabaceae</taxon>
        <taxon>Papilionoideae</taxon>
        <taxon>50 kb inversion clade</taxon>
        <taxon>NPAAA clade</taxon>
        <taxon>indigoferoid/millettioid clade</taxon>
        <taxon>Phaseoleae</taxon>
        <taxon>Clitoria</taxon>
    </lineage>
</organism>
<comment type="caution">
    <text evidence="2">The sequence shown here is derived from an EMBL/GenBank/DDBJ whole genome shotgun (WGS) entry which is preliminary data.</text>
</comment>
<dbReference type="Proteomes" id="UP001359559">
    <property type="component" value="Unassembled WGS sequence"/>
</dbReference>
<reference evidence="2 3" key="1">
    <citation type="submission" date="2024-01" db="EMBL/GenBank/DDBJ databases">
        <title>The genomes of 5 underutilized Papilionoideae crops provide insights into root nodulation and disease resistance.</title>
        <authorList>
            <person name="Yuan L."/>
        </authorList>
    </citation>
    <scope>NUCLEOTIDE SEQUENCE [LARGE SCALE GENOMIC DNA]</scope>
    <source>
        <strain evidence="2">LY-2023</strain>
        <tissue evidence="2">Leaf</tissue>
    </source>
</reference>
<keyword evidence="1" id="KW-1133">Transmembrane helix</keyword>
<name>A0AAN9KJP6_CLITE</name>
<gene>
    <name evidence="2" type="ORF">RJT34_01738</name>
</gene>
<evidence type="ECO:0000313" key="3">
    <source>
        <dbReference type="Proteomes" id="UP001359559"/>
    </source>
</evidence>
<evidence type="ECO:0000256" key="1">
    <source>
        <dbReference type="SAM" id="Phobius"/>
    </source>
</evidence>
<keyword evidence="1" id="KW-0472">Membrane</keyword>
<protein>
    <submittedName>
        <fullName evidence="2">Uncharacterized protein</fullName>
    </submittedName>
</protein>
<sequence length="96" mass="10982">MGWFYPKKSVEGYTEQTMATVSLSPTFHLVVIFGIVFSLMWISHNTAIYLQLLLLSSPILFILFLFSYSTTNARLNIPFMRIQNKSLQRNGVSLGM</sequence>
<proteinExistence type="predicted"/>
<accession>A0AAN9KJP6</accession>
<feature type="transmembrane region" description="Helical" evidence="1">
    <location>
        <begin position="48"/>
        <end position="68"/>
    </location>
</feature>
<keyword evidence="1" id="KW-0812">Transmembrane</keyword>
<feature type="transmembrane region" description="Helical" evidence="1">
    <location>
        <begin position="21"/>
        <end position="42"/>
    </location>
</feature>
<evidence type="ECO:0000313" key="2">
    <source>
        <dbReference type="EMBL" id="KAK7317473.1"/>
    </source>
</evidence>